<comment type="caution">
    <text evidence="2">The sequence shown here is derived from an EMBL/GenBank/DDBJ whole genome shotgun (WGS) entry which is preliminary data.</text>
</comment>
<dbReference type="AlphaFoldDB" id="A0A4C1TCF1"/>
<accession>A0A4C1TCF1</accession>
<name>A0A4C1TCF1_EUMVA</name>
<protein>
    <submittedName>
        <fullName evidence="2">Uncharacterized protein</fullName>
    </submittedName>
</protein>
<reference evidence="2 3" key="1">
    <citation type="journal article" date="2019" name="Commun. Biol.">
        <title>The bagworm genome reveals a unique fibroin gene that provides high tensile strength.</title>
        <authorList>
            <person name="Kono N."/>
            <person name="Nakamura H."/>
            <person name="Ohtoshi R."/>
            <person name="Tomita M."/>
            <person name="Numata K."/>
            <person name="Arakawa K."/>
        </authorList>
    </citation>
    <scope>NUCLEOTIDE SEQUENCE [LARGE SCALE GENOMIC DNA]</scope>
</reference>
<organism evidence="2 3">
    <name type="scientific">Eumeta variegata</name>
    <name type="common">Bagworm moth</name>
    <name type="synonym">Eumeta japonica</name>
    <dbReference type="NCBI Taxonomy" id="151549"/>
    <lineage>
        <taxon>Eukaryota</taxon>
        <taxon>Metazoa</taxon>
        <taxon>Ecdysozoa</taxon>
        <taxon>Arthropoda</taxon>
        <taxon>Hexapoda</taxon>
        <taxon>Insecta</taxon>
        <taxon>Pterygota</taxon>
        <taxon>Neoptera</taxon>
        <taxon>Endopterygota</taxon>
        <taxon>Lepidoptera</taxon>
        <taxon>Glossata</taxon>
        <taxon>Ditrysia</taxon>
        <taxon>Tineoidea</taxon>
        <taxon>Psychidae</taxon>
        <taxon>Oiketicinae</taxon>
        <taxon>Eumeta</taxon>
    </lineage>
</organism>
<dbReference type="Proteomes" id="UP000299102">
    <property type="component" value="Unassembled WGS sequence"/>
</dbReference>
<sequence>MDFITVNGQAVGRGRASGVARAARITRLLKLFAGASPTLSASKLLRPNLVYNVALRNESCRPQPVGRPRPATGEPSQKIYGHRTPAGHVTHFGWIDNNENYYAITIVRGTVGRRRAPERGQWVEGKVLCQRLAPHTLPASAPAPPRVTPVKATRATSHAIAFPYESFHNTRHLGGSVKVAATCRTDEKTENWLCWLTRSYYLREFFSADSPQVNARSDIALVGVTS</sequence>
<dbReference type="EMBL" id="BGZK01000049">
    <property type="protein sequence ID" value="GBP12152.1"/>
    <property type="molecule type" value="Genomic_DNA"/>
</dbReference>
<evidence type="ECO:0000313" key="2">
    <source>
        <dbReference type="EMBL" id="GBP12152.1"/>
    </source>
</evidence>
<proteinExistence type="predicted"/>
<gene>
    <name evidence="2" type="ORF">EVAR_5966_1</name>
</gene>
<keyword evidence="3" id="KW-1185">Reference proteome</keyword>
<evidence type="ECO:0000256" key="1">
    <source>
        <dbReference type="SAM" id="MobiDB-lite"/>
    </source>
</evidence>
<evidence type="ECO:0000313" key="3">
    <source>
        <dbReference type="Proteomes" id="UP000299102"/>
    </source>
</evidence>
<feature type="region of interest" description="Disordered" evidence="1">
    <location>
        <begin position="60"/>
        <end position="79"/>
    </location>
</feature>